<protein>
    <submittedName>
        <fullName evidence="1">Uncharacterized protein</fullName>
    </submittedName>
</protein>
<organism evidence="1">
    <name type="scientific">hydrothermal vent metagenome</name>
    <dbReference type="NCBI Taxonomy" id="652676"/>
    <lineage>
        <taxon>unclassified sequences</taxon>
        <taxon>metagenomes</taxon>
        <taxon>ecological metagenomes</taxon>
    </lineage>
</organism>
<name>A0A3B1D2P0_9ZZZZ</name>
<reference evidence="1" key="1">
    <citation type="submission" date="2018-06" db="EMBL/GenBank/DDBJ databases">
        <authorList>
            <person name="Zhirakovskaya E."/>
        </authorList>
    </citation>
    <scope>NUCLEOTIDE SEQUENCE</scope>
</reference>
<gene>
    <name evidence="1" type="ORF">MNBD_UNCLBAC01-219</name>
</gene>
<dbReference type="AlphaFoldDB" id="A0A3B1D2P0"/>
<accession>A0A3B1D2P0</accession>
<proteinExistence type="predicted"/>
<sequence>MLPRIAVHCVFVMVLVFNSKYVWAEKINEKLFPSLNYVYDLDQMELQGRSLQILNKPKGIDMKLVNFIKSNISSKTNMPYSFSIHPEKRMEIYEKMGESHFANDVIERTIVEEGLIVYDGAVGQIVLAMIGGEDNLKQAQHPVNVYWSGELNNLWNIRAGYPINQFIYDPKNPELVSSDLKRKGERGFIFRIINANGEYVNSDPLDGKTHLEGFPTQERIHWEDWKPVAGENAWVAMAALHLYHKKYYDELLEQYEYVEDSVELKLAKELARAALILQTETGGVRMAPIGTYRNPKDFVDPDMLQGHWWYNQISAENNISWYAAMRMLYQITQEEKYKVSMKGIEKFFKDVWDAEKGYFHQGMNYVKGHWILSTDHFALDVQTWGLIAFGPQMIDEWLGIGASFNLWKRSKELSGAYDQYGKFIGVGYIEEHDRVSVEWTAGAIMAARIVGEYYEDENFEWSQLAVMDADSMRSGIESLRQPLSDTKEAYSYSSRRGWIPFGWNSHDPEVVSLASTGWVLFVDSNFNPFELPNSLDLKKDQLVYREKR</sequence>
<dbReference type="EMBL" id="UOGJ01000095">
    <property type="protein sequence ID" value="VAX36409.1"/>
    <property type="molecule type" value="Genomic_DNA"/>
</dbReference>
<evidence type="ECO:0000313" key="1">
    <source>
        <dbReference type="EMBL" id="VAX36409.1"/>
    </source>
</evidence>